<evidence type="ECO:0000313" key="6">
    <source>
        <dbReference type="EMBL" id="CAI5453279.1"/>
    </source>
</evidence>
<dbReference type="InterPro" id="IPR033120">
    <property type="entry name" value="HOTDOG_ACOT"/>
</dbReference>
<feature type="domain" description="HotDog ACOT-type" evidence="5">
    <location>
        <begin position="298"/>
        <end position="424"/>
    </location>
</feature>
<feature type="domain" description="HotDog ACOT-type" evidence="5">
    <location>
        <begin position="99"/>
        <end position="223"/>
    </location>
</feature>
<comment type="caution">
    <text evidence="6">The sequence shown here is derived from an EMBL/GenBank/DDBJ whole genome shotgun (WGS) entry which is preliminary data.</text>
</comment>
<dbReference type="CDD" id="cd03442">
    <property type="entry name" value="BFIT_BACH"/>
    <property type="match status" value="2"/>
</dbReference>
<sequence>MFARIITRSLSRIPTKSGLFVRCLTPMQIAPSAPTQFIQKMNMSSAKTLTQDGPIGQIDEMISSIYDHIKNSSPENYTEEEKNNKVLKPRTLSESYRKFLIPLSTDNEKREKYLSASRNVRMGKILEDIDHMAVHIGYVHNSEDGTIESRMSLPRNIVTASVHRIDFHKEDLNPNRDLIIDGQVTYAGTSSMQISIRLFQNDDNQNLQLLLKANFIMVARDPLDATKKIRIHGLVAKTPDEAETVNLTKEHLIRMGNKDEKKATNDELRLIDNLHRTLLGRNMSNEFPILKDEEIWMHKTHLSLTEICFPEFQNMYGKIFGGFLMRKALELAYVNAKLFCKGKVSIRSMDQIQFAKPVEIGNILHFDSYVTYNQGDLLQLKVVASISDEAKFKEIAKTKVPSMGQEARLITNVFHFTMQSVENKEIMKVLPKHYNHTGMYIAGRRHLLNTLKRTVSLTPRHSSRHISPTEKVAHQ</sequence>
<dbReference type="PANTHER" id="PTHR12655">
    <property type="entry name" value="ACYL-COA THIOESTERASE"/>
    <property type="match status" value="1"/>
</dbReference>
<keyword evidence="7" id="KW-1185">Reference proteome</keyword>
<dbReference type="SUPFAM" id="SSF54637">
    <property type="entry name" value="Thioesterase/thiol ester dehydrase-isomerase"/>
    <property type="match status" value="2"/>
</dbReference>
<evidence type="ECO:0000256" key="2">
    <source>
        <dbReference type="ARBA" id="ARBA00022737"/>
    </source>
</evidence>
<keyword evidence="4" id="KW-0809">Transit peptide</keyword>
<organism evidence="6 7">
    <name type="scientific">Caenorhabditis angaria</name>
    <dbReference type="NCBI Taxonomy" id="860376"/>
    <lineage>
        <taxon>Eukaryota</taxon>
        <taxon>Metazoa</taxon>
        <taxon>Ecdysozoa</taxon>
        <taxon>Nematoda</taxon>
        <taxon>Chromadorea</taxon>
        <taxon>Rhabditida</taxon>
        <taxon>Rhabditina</taxon>
        <taxon>Rhabditomorpha</taxon>
        <taxon>Rhabditoidea</taxon>
        <taxon>Rhabditidae</taxon>
        <taxon>Peloderinae</taxon>
        <taxon>Caenorhabditis</taxon>
    </lineage>
</organism>
<dbReference type="Gene3D" id="3.10.129.10">
    <property type="entry name" value="Hotdog Thioesterase"/>
    <property type="match status" value="2"/>
</dbReference>
<dbReference type="GO" id="GO:0047617">
    <property type="term" value="F:fatty acyl-CoA hydrolase activity"/>
    <property type="evidence" value="ECO:0007669"/>
    <property type="project" value="TreeGrafter"/>
</dbReference>
<dbReference type="PANTHER" id="PTHR12655:SF9">
    <property type="entry name" value="HOTDOG ACOT-TYPE DOMAIN-CONTAINING PROTEIN"/>
    <property type="match status" value="1"/>
</dbReference>
<keyword evidence="2" id="KW-0677">Repeat</keyword>
<evidence type="ECO:0000256" key="4">
    <source>
        <dbReference type="ARBA" id="ARBA00022946"/>
    </source>
</evidence>
<evidence type="ECO:0000256" key="1">
    <source>
        <dbReference type="ARBA" id="ARBA00010458"/>
    </source>
</evidence>
<keyword evidence="3" id="KW-0378">Hydrolase</keyword>
<accession>A0A9P1N847</accession>
<reference evidence="6" key="1">
    <citation type="submission" date="2022-11" db="EMBL/GenBank/DDBJ databases">
        <authorList>
            <person name="Kikuchi T."/>
        </authorList>
    </citation>
    <scope>NUCLEOTIDE SEQUENCE</scope>
    <source>
        <strain evidence="6">PS1010</strain>
    </source>
</reference>
<dbReference type="InterPro" id="IPR029069">
    <property type="entry name" value="HotDog_dom_sf"/>
</dbReference>
<dbReference type="PROSITE" id="PS51770">
    <property type="entry name" value="HOTDOG_ACOT"/>
    <property type="match status" value="2"/>
</dbReference>
<dbReference type="AlphaFoldDB" id="A0A9P1N847"/>
<protein>
    <recommendedName>
        <fullName evidence="5">HotDog ACOT-type domain-containing protein</fullName>
    </recommendedName>
</protein>
<dbReference type="Proteomes" id="UP001152747">
    <property type="component" value="Unassembled WGS sequence"/>
</dbReference>
<name>A0A9P1N847_9PELO</name>
<dbReference type="GO" id="GO:0006637">
    <property type="term" value="P:acyl-CoA metabolic process"/>
    <property type="evidence" value="ECO:0007669"/>
    <property type="project" value="TreeGrafter"/>
</dbReference>
<evidence type="ECO:0000256" key="3">
    <source>
        <dbReference type="ARBA" id="ARBA00022801"/>
    </source>
</evidence>
<dbReference type="GO" id="GO:0005739">
    <property type="term" value="C:mitochondrion"/>
    <property type="evidence" value="ECO:0007669"/>
    <property type="project" value="TreeGrafter"/>
</dbReference>
<gene>
    <name evidence="6" type="ORF">CAMP_LOCUS15916</name>
</gene>
<evidence type="ECO:0000259" key="5">
    <source>
        <dbReference type="PROSITE" id="PS51770"/>
    </source>
</evidence>
<dbReference type="OrthoDB" id="331699at2759"/>
<comment type="similarity">
    <text evidence="1">Belongs to the acyl coenzyme A hydrolase family.</text>
</comment>
<dbReference type="EMBL" id="CANHGI010000005">
    <property type="protein sequence ID" value="CAI5453279.1"/>
    <property type="molecule type" value="Genomic_DNA"/>
</dbReference>
<evidence type="ECO:0000313" key="7">
    <source>
        <dbReference type="Proteomes" id="UP001152747"/>
    </source>
</evidence>
<proteinExistence type="inferred from homology"/>